<name>A0A1E3X6X6_9BACT</name>
<accession>A0A1E3X6X6</accession>
<dbReference type="SUPFAM" id="SSF88723">
    <property type="entry name" value="PIN domain-like"/>
    <property type="match status" value="1"/>
</dbReference>
<dbReference type="Pfam" id="PF01850">
    <property type="entry name" value="PIN"/>
    <property type="match status" value="1"/>
</dbReference>
<dbReference type="AlphaFoldDB" id="A0A1E3X6X6"/>
<dbReference type="Gene3D" id="3.40.50.1010">
    <property type="entry name" value="5'-nuclease"/>
    <property type="match status" value="1"/>
</dbReference>
<dbReference type="InterPro" id="IPR029060">
    <property type="entry name" value="PIN-like_dom_sf"/>
</dbReference>
<evidence type="ECO:0000259" key="1">
    <source>
        <dbReference type="Pfam" id="PF01850"/>
    </source>
</evidence>
<dbReference type="Proteomes" id="UP000094056">
    <property type="component" value="Unassembled WGS sequence"/>
</dbReference>
<gene>
    <name evidence="2" type="ORF">SCARUB_03592</name>
</gene>
<dbReference type="PANTHER" id="PTHR36173">
    <property type="entry name" value="RIBONUCLEASE VAPC16-RELATED"/>
    <property type="match status" value="1"/>
</dbReference>
<sequence>MIYLDTHVVAWLYAGKINIIPDNIQSKISREELLISPVVILELQYLFEVGRVSKKGSEVVYDLEKRIGLKICELPFEDVIKSALKQKWTRDPFDRIIVGQANINSSKVVTKDSTIHKNYKHTLWD</sequence>
<organism evidence="2 3">
    <name type="scientific">Candidatus Scalindua rubra</name>
    <dbReference type="NCBI Taxonomy" id="1872076"/>
    <lineage>
        <taxon>Bacteria</taxon>
        <taxon>Pseudomonadati</taxon>
        <taxon>Planctomycetota</taxon>
        <taxon>Candidatus Brocadiia</taxon>
        <taxon>Candidatus Brocadiales</taxon>
        <taxon>Candidatus Scalinduaceae</taxon>
        <taxon>Candidatus Scalindua</taxon>
    </lineage>
</organism>
<evidence type="ECO:0000313" key="3">
    <source>
        <dbReference type="Proteomes" id="UP000094056"/>
    </source>
</evidence>
<reference evidence="2 3" key="1">
    <citation type="submission" date="2016-07" db="EMBL/GenBank/DDBJ databases">
        <title>Draft genome of Scalindua rubra, obtained from a brine-seawater interface in the Red Sea, sheds light on salt adaptation in anammox bacteria.</title>
        <authorList>
            <person name="Speth D.R."/>
            <person name="Lagkouvardos I."/>
            <person name="Wang Y."/>
            <person name="Qian P.-Y."/>
            <person name="Dutilh B.E."/>
            <person name="Jetten M.S."/>
        </authorList>
    </citation>
    <scope>NUCLEOTIDE SEQUENCE [LARGE SCALE GENOMIC DNA]</scope>
    <source>
        <strain evidence="2">BSI-1</strain>
    </source>
</reference>
<evidence type="ECO:0000313" key="2">
    <source>
        <dbReference type="EMBL" id="ODS31299.1"/>
    </source>
</evidence>
<feature type="domain" description="PIN" evidence="1">
    <location>
        <begin position="2"/>
        <end position="117"/>
    </location>
</feature>
<comment type="caution">
    <text evidence="2">The sequence shown here is derived from an EMBL/GenBank/DDBJ whole genome shotgun (WGS) entry which is preliminary data.</text>
</comment>
<dbReference type="InterPro" id="IPR052919">
    <property type="entry name" value="TA_system_RNase"/>
</dbReference>
<proteinExistence type="predicted"/>
<dbReference type="PATRIC" id="fig|1872076.5.peg.4274"/>
<dbReference type="EMBL" id="MAYW01000128">
    <property type="protein sequence ID" value="ODS31299.1"/>
    <property type="molecule type" value="Genomic_DNA"/>
</dbReference>
<protein>
    <submittedName>
        <fullName evidence="2">PIN domain protein</fullName>
    </submittedName>
</protein>
<dbReference type="InterPro" id="IPR002716">
    <property type="entry name" value="PIN_dom"/>
</dbReference>